<keyword evidence="3" id="KW-1185">Reference proteome</keyword>
<evidence type="ECO:0000313" key="3">
    <source>
        <dbReference type="Proteomes" id="UP000729402"/>
    </source>
</evidence>
<sequence length="88" mass="8945">MSGSGRTPAAQKILQSLRPPLPFAASSRSPFAAPNDYHRFPTPAPTAGAGAGAGASGSEGIVAGRAGGDIEEGLLIRTPVRYADQRKN</sequence>
<gene>
    <name evidence="2" type="ORF">GUJ93_ZPchr0006g43334</name>
</gene>
<protein>
    <submittedName>
        <fullName evidence="2">Uncharacterized protein</fullName>
    </submittedName>
</protein>
<feature type="compositionally biased region" description="Low complexity" evidence="1">
    <location>
        <begin position="23"/>
        <end position="34"/>
    </location>
</feature>
<accession>A0A8J5ST65</accession>
<name>A0A8J5ST65_ZIZPA</name>
<evidence type="ECO:0000313" key="2">
    <source>
        <dbReference type="EMBL" id="KAG8070927.1"/>
    </source>
</evidence>
<reference evidence="2" key="1">
    <citation type="journal article" date="2021" name="bioRxiv">
        <title>Whole Genome Assembly and Annotation of Northern Wild Rice, Zizania palustris L., Supports a Whole Genome Duplication in the Zizania Genus.</title>
        <authorList>
            <person name="Haas M."/>
            <person name="Kono T."/>
            <person name="Macchietto M."/>
            <person name="Millas R."/>
            <person name="McGilp L."/>
            <person name="Shao M."/>
            <person name="Duquette J."/>
            <person name="Hirsch C.N."/>
            <person name="Kimball J."/>
        </authorList>
    </citation>
    <scope>NUCLEOTIDE SEQUENCE</scope>
    <source>
        <tissue evidence="2">Fresh leaf tissue</tissue>
    </source>
</reference>
<feature type="region of interest" description="Disordered" evidence="1">
    <location>
        <begin position="1"/>
        <end position="57"/>
    </location>
</feature>
<dbReference type="EMBL" id="JAAALK010000283">
    <property type="protein sequence ID" value="KAG8070927.1"/>
    <property type="molecule type" value="Genomic_DNA"/>
</dbReference>
<dbReference type="Proteomes" id="UP000729402">
    <property type="component" value="Unassembled WGS sequence"/>
</dbReference>
<comment type="caution">
    <text evidence="2">The sequence shown here is derived from an EMBL/GenBank/DDBJ whole genome shotgun (WGS) entry which is preliminary data.</text>
</comment>
<reference evidence="2" key="2">
    <citation type="submission" date="2021-02" db="EMBL/GenBank/DDBJ databases">
        <authorList>
            <person name="Kimball J.A."/>
            <person name="Haas M.W."/>
            <person name="Macchietto M."/>
            <person name="Kono T."/>
            <person name="Duquette J."/>
            <person name="Shao M."/>
        </authorList>
    </citation>
    <scope>NUCLEOTIDE SEQUENCE</scope>
    <source>
        <tissue evidence="2">Fresh leaf tissue</tissue>
    </source>
</reference>
<organism evidence="2 3">
    <name type="scientific">Zizania palustris</name>
    <name type="common">Northern wild rice</name>
    <dbReference type="NCBI Taxonomy" id="103762"/>
    <lineage>
        <taxon>Eukaryota</taxon>
        <taxon>Viridiplantae</taxon>
        <taxon>Streptophyta</taxon>
        <taxon>Embryophyta</taxon>
        <taxon>Tracheophyta</taxon>
        <taxon>Spermatophyta</taxon>
        <taxon>Magnoliopsida</taxon>
        <taxon>Liliopsida</taxon>
        <taxon>Poales</taxon>
        <taxon>Poaceae</taxon>
        <taxon>BOP clade</taxon>
        <taxon>Oryzoideae</taxon>
        <taxon>Oryzeae</taxon>
        <taxon>Zizaniinae</taxon>
        <taxon>Zizania</taxon>
    </lineage>
</organism>
<dbReference type="AlphaFoldDB" id="A0A8J5ST65"/>
<evidence type="ECO:0000256" key="1">
    <source>
        <dbReference type="SAM" id="MobiDB-lite"/>
    </source>
</evidence>
<proteinExistence type="predicted"/>